<reference evidence="4 5" key="1">
    <citation type="submission" date="2018-05" db="EMBL/GenBank/DDBJ databases">
        <title>Draft genome sequence of Scytalidium lignicola DSM 105466, a ubiquitous saprotrophic fungus.</title>
        <authorList>
            <person name="Buettner E."/>
            <person name="Gebauer A.M."/>
            <person name="Hofrichter M."/>
            <person name="Liers C."/>
            <person name="Kellner H."/>
        </authorList>
    </citation>
    <scope>NUCLEOTIDE SEQUENCE [LARGE SCALE GENOMIC DNA]</scope>
    <source>
        <strain evidence="4 5">DSM 105466</strain>
    </source>
</reference>
<evidence type="ECO:0000256" key="1">
    <source>
        <dbReference type="ARBA" id="ARBA00006499"/>
    </source>
</evidence>
<dbReference type="OrthoDB" id="2418081at2759"/>
<dbReference type="Proteomes" id="UP000258309">
    <property type="component" value="Unassembled WGS sequence"/>
</dbReference>
<dbReference type="PANTHER" id="PTHR10655:SF64">
    <property type="entry name" value="PHOSPHOLIPASE_CARBOXYLESTERASE_THIOESTERASE DOMAIN-CONTAINING PROTEIN"/>
    <property type="match status" value="1"/>
</dbReference>
<keyword evidence="5" id="KW-1185">Reference proteome</keyword>
<feature type="domain" description="Phospholipase/carboxylesterase/thioesterase" evidence="3">
    <location>
        <begin position="15"/>
        <end position="172"/>
    </location>
</feature>
<dbReference type="GO" id="GO:0005737">
    <property type="term" value="C:cytoplasm"/>
    <property type="evidence" value="ECO:0007669"/>
    <property type="project" value="TreeGrafter"/>
</dbReference>
<dbReference type="InterPro" id="IPR050565">
    <property type="entry name" value="LYPA1-2/EST-like"/>
</dbReference>
<dbReference type="EMBL" id="NCSJ02000110">
    <property type="protein sequence ID" value="RFU30038.1"/>
    <property type="molecule type" value="Genomic_DNA"/>
</dbReference>
<evidence type="ECO:0000259" key="3">
    <source>
        <dbReference type="Pfam" id="PF02230"/>
    </source>
</evidence>
<evidence type="ECO:0000313" key="5">
    <source>
        <dbReference type="Proteomes" id="UP000258309"/>
    </source>
</evidence>
<evidence type="ECO:0000256" key="2">
    <source>
        <dbReference type="SAM" id="MobiDB-lite"/>
    </source>
</evidence>
<name>A0A3E2H9I2_SCYLI</name>
<dbReference type="AlphaFoldDB" id="A0A3E2H9I2"/>
<feature type="domain" description="Phospholipase/carboxylesterase/thioesterase" evidence="3">
    <location>
        <begin position="219"/>
        <end position="290"/>
    </location>
</feature>
<sequence length="461" mass="52246">MQKPSEYSQIVSPEPYIVQPTSVHTQTFILLHGLGSNGKKFGAEFLEFGISSNGARFTEIFPGAKFIFPTSKKRRSSAYRRAKINQWFDIVSLENPSERRDVQLQGLAESSQHIRSILNQELITIPSKNIILGGLSQGCAMALAVLLSLEFPLGGFVGMSGWLPFRNDIDEIIRSVATEFSNGDDDISPFEETDSGGNLDPSIMAINFARDILSMDELSPLTSINEQTSLVTPVLLCHGIEDEKIKCTLGEEADNTLSSLGMQITWKSYSGLGHWYKIPDEINDILEFLRQDQQRRLERQARDEACMQALIRHEAATKAMNAREAQERKQEKALRDQQAQHRQIKKERRDEADAQYRGAIEAKKRWDAEGNMLLMLRHNELVEQQGIARLKLLQQKQLLARQDDQRRREREVRDQACLRAHERYEAATTVKQGRLERRVLFLALRQGTATGKALSSKPLAV</sequence>
<dbReference type="STRING" id="5539.A0A3E2H9I2"/>
<dbReference type="OMA" id="LRAHERY"/>
<comment type="caution">
    <text evidence="4">The sequence shown here is derived from an EMBL/GenBank/DDBJ whole genome shotgun (WGS) entry which is preliminary data.</text>
</comment>
<comment type="similarity">
    <text evidence="1">Belongs to the AB hydrolase superfamily. AB hydrolase 2 family.</text>
</comment>
<organism evidence="4 5">
    <name type="scientific">Scytalidium lignicola</name>
    <name type="common">Hyphomycete</name>
    <dbReference type="NCBI Taxonomy" id="5539"/>
    <lineage>
        <taxon>Eukaryota</taxon>
        <taxon>Fungi</taxon>
        <taxon>Dikarya</taxon>
        <taxon>Ascomycota</taxon>
        <taxon>Pezizomycotina</taxon>
        <taxon>Leotiomycetes</taxon>
        <taxon>Leotiomycetes incertae sedis</taxon>
        <taxon>Scytalidium</taxon>
    </lineage>
</organism>
<feature type="non-terminal residue" evidence="4">
    <location>
        <position position="461"/>
    </location>
</feature>
<evidence type="ECO:0000313" key="4">
    <source>
        <dbReference type="EMBL" id="RFU30038.1"/>
    </source>
</evidence>
<dbReference type="PANTHER" id="PTHR10655">
    <property type="entry name" value="LYSOPHOSPHOLIPASE-RELATED"/>
    <property type="match status" value="1"/>
</dbReference>
<dbReference type="Gene3D" id="3.40.50.1820">
    <property type="entry name" value="alpha/beta hydrolase"/>
    <property type="match status" value="1"/>
</dbReference>
<dbReference type="SUPFAM" id="SSF53474">
    <property type="entry name" value="alpha/beta-Hydrolases"/>
    <property type="match status" value="1"/>
</dbReference>
<dbReference type="GO" id="GO:0008474">
    <property type="term" value="F:palmitoyl-(protein) hydrolase activity"/>
    <property type="evidence" value="ECO:0007669"/>
    <property type="project" value="TreeGrafter"/>
</dbReference>
<feature type="compositionally biased region" description="Basic and acidic residues" evidence="2">
    <location>
        <begin position="324"/>
        <end position="339"/>
    </location>
</feature>
<dbReference type="GO" id="GO:0052689">
    <property type="term" value="F:carboxylic ester hydrolase activity"/>
    <property type="evidence" value="ECO:0007669"/>
    <property type="project" value="TreeGrafter"/>
</dbReference>
<dbReference type="Pfam" id="PF02230">
    <property type="entry name" value="Abhydrolase_2"/>
    <property type="match status" value="2"/>
</dbReference>
<gene>
    <name evidence="4" type="ORF">B7463_g6283</name>
</gene>
<accession>A0A3E2H9I2</accession>
<proteinExistence type="inferred from homology"/>
<feature type="non-terminal residue" evidence="4">
    <location>
        <position position="1"/>
    </location>
</feature>
<feature type="region of interest" description="Disordered" evidence="2">
    <location>
        <begin position="318"/>
        <end position="355"/>
    </location>
</feature>
<dbReference type="InterPro" id="IPR003140">
    <property type="entry name" value="PLipase/COase/thioEstase"/>
</dbReference>
<dbReference type="InterPro" id="IPR029058">
    <property type="entry name" value="AB_hydrolase_fold"/>
</dbReference>
<protein>
    <recommendedName>
        <fullName evidence="3">Phospholipase/carboxylesterase/thioesterase domain-containing protein</fullName>
    </recommendedName>
</protein>